<feature type="signal peptide" evidence="1">
    <location>
        <begin position="1"/>
        <end position="18"/>
    </location>
</feature>
<dbReference type="InterPro" id="IPR010634">
    <property type="entry name" value="DUF1223"/>
</dbReference>
<evidence type="ECO:0000313" key="3">
    <source>
        <dbReference type="Proteomes" id="UP001465153"/>
    </source>
</evidence>
<name>A0ABQ0A4B7_9GAMM</name>
<dbReference type="SUPFAM" id="SSF52833">
    <property type="entry name" value="Thioredoxin-like"/>
    <property type="match status" value="1"/>
</dbReference>
<protein>
    <recommendedName>
        <fullName evidence="4">DUF1223 domain-containing protein</fullName>
    </recommendedName>
</protein>
<evidence type="ECO:0000313" key="2">
    <source>
        <dbReference type="EMBL" id="GAA6166492.1"/>
    </source>
</evidence>
<dbReference type="Proteomes" id="UP001465153">
    <property type="component" value="Unassembled WGS sequence"/>
</dbReference>
<dbReference type="PANTHER" id="PTHR36057">
    <property type="match status" value="1"/>
</dbReference>
<dbReference type="EMBL" id="BAABWN010000001">
    <property type="protein sequence ID" value="GAA6166492.1"/>
    <property type="molecule type" value="Genomic_DNA"/>
</dbReference>
<dbReference type="PANTHER" id="PTHR36057:SF1">
    <property type="entry name" value="LIPOPROTEIN LIPID ATTACHMENT SITE-LIKE PROTEIN, PUTATIVE (DUF1223)-RELATED"/>
    <property type="match status" value="1"/>
</dbReference>
<proteinExistence type="predicted"/>
<sequence length="254" mass="28748">MKTLAVLFATLFATSSFAQQTLKDLNADLVSQDKAPLMIELFTSEGCHSCPRADKWLRKLNNTEGLWTEYVPMAFHVDYWNYLGWPDRFSSKSYSHRQRKYQRDGQVNSVYTPGFVVSGQEWRGWFSNPSLQFLQQRVITPTTPESLTLEVEDGYYRLAFDGDGSEIGGANVVLLGMGVKTDVKRGENRGKLLEHDFVVLDWQKLDNQTTQWSGVLNDEFDSEVSAYAIVGWVENPNVNEPQKIVAGFLSSPGN</sequence>
<dbReference type="Pfam" id="PF06764">
    <property type="entry name" value="DUF1223"/>
    <property type="match status" value="1"/>
</dbReference>
<evidence type="ECO:0000256" key="1">
    <source>
        <dbReference type="SAM" id="SignalP"/>
    </source>
</evidence>
<gene>
    <name evidence="2" type="ORF">NBRC116591_03020</name>
</gene>
<keyword evidence="3" id="KW-1185">Reference proteome</keyword>
<accession>A0ABQ0A4B7</accession>
<dbReference type="RefSeq" id="WP_353301411.1">
    <property type="nucleotide sequence ID" value="NZ_BAABWN010000001.1"/>
</dbReference>
<evidence type="ECO:0008006" key="4">
    <source>
        <dbReference type="Google" id="ProtNLM"/>
    </source>
</evidence>
<reference evidence="2 3" key="1">
    <citation type="submission" date="2024-04" db="EMBL/GenBank/DDBJ databases">
        <title>Draft genome sequence of Sessilibacter corallicola NBRC 116591.</title>
        <authorList>
            <person name="Miyakawa T."/>
            <person name="Kusuya Y."/>
            <person name="Miura T."/>
        </authorList>
    </citation>
    <scope>NUCLEOTIDE SEQUENCE [LARGE SCALE GENOMIC DNA]</scope>
    <source>
        <strain evidence="2 3">KU-00831-HH</strain>
    </source>
</reference>
<keyword evidence="1" id="KW-0732">Signal</keyword>
<organism evidence="2 3">
    <name type="scientific">Sessilibacter corallicola</name>
    <dbReference type="NCBI Taxonomy" id="2904075"/>
    <lineage>
        <taxon>Bacteria</taxon>
        <taxon>Pseudomonadati</taxon>
        <taxon>Pseudomonadota</taxon>
        <taxon>Gammaproteobacteria</taxon>
        <taxon>Cellvibrionales</taxon>
        <taxon>Cellvibrionaceae</taxon>
        <taxon>Sessilibacter</taxon>
    </lineage>
</organism>
<feature type="chain" id="PRO_5045432780" description="DUF1223 domain-containing protein" evidence="1">
    <location>
        <begin position="19"/>
        <end position="254"/>
    </location>
</feature>
<comment type="caution">
    <text evidence="2">The sequence shown here is derived from an EMBL/GenBank/DDBJ whole genome shotgun (WGS) entry which is preliminary data.</text>
</comment>
<dbReference type="InterPro" id="IPR036249">
    <property type="entry name" value="Thioredoxin-like_sf"/>
</dbReference>